<dbReference type="RefSeq" id="XP_007838034.1">
    <property type="nucleotide sequence ID" value="XM_007839843.1"/>
</dbReference>
<keyword evidence="4 9" id="KW-0863">Zinc-finger</keyword>
<proteinExistence type="inferred from homology"/>
<dbReference type="AlphaFoldDB" id="W3WU33"/>
<dbReference type="InParanoid" id="W3WU33"/>
<dbReference type="GO" id="GO:0006281">
    <property type="term" value="P:DNA repair"/>
    <property type="evidence" value="ECO:0007669"/>
    <property type="project" value="TreeGrafter"/>
</dbReference>
<dbReference type="Proteomes" id="UP000030651">
    <property type="component" value="Unassembled WGS sequence"/>
</dbReference>
<organism evidence="14 15">
    <name type="scientific">Pestalotiopsis fici (strain W106-1 / CGMCC3.15140)</name>
    <dbReference type="NCBI Taxonomy" id="1229662"/>
    <lineage>
        <taxon>Eukaryota</taxon>
        <taxon>Fungi</taxon>
        <taxon>Dikarya</taxon>
        <taxon>Ascomycota</taxon>
        <taxon>Pezizomycotina</taxon>
        <taxon>Sordariomycetes</taxon>
        <taxon>Xylariomycetidae</taxon>
        <taxon>Amphisphaeriales</taxon>
        <taxon>Sporocadaceae</taxon>
        <taxon>Pestalotiopsis</taxon>
    </lineage>
</organism>
<feature type="region of interest" description="Disordered" evidence="10">
    <location>
        <begin position="1"/>
        <end position="48"/>
    </location>
</feature>
<keyword evidence="2" id="KW-0479">Metal-binding</keyword>
<dbReference type="SUPFAM" id="SSF52540">
    <property type="entry name" value="P-loop containing nucleoside triphosphate hydrolases"/>
    <property type="match status" value="2"/>
</dbReference>
<dbReference type="CDD" id="cd18008">
    <property type="entry name" value="DEXDc_SHPRH-like"/>
    <property type="match status" value="1"/>
</dbReference>
<dbReference type="SUPFAM" id="SSF57850">
    <property type="entry name" value="RING/U-box"/>
    <property type="match status" value="1"/>
</dbReference>
<feature type="compositionally biased region" description="Polar residues" evidence="10">
    <location>
        <begin position="35"/>
        <end position="48"/>
    </location>
</feature>
<evidence type="ECO:0000256" key="1">
    <source>
        <dbReference type="ARBA" id="ARBA00007025"/>
    </source>
</evidence>
<keyword evidence="7" id="KW-0862">Zinc</keyword>
<dbReference type="PROSITE" id="PS50089">
    <property type="entry name" value="ZF_RING_2"/>
    <property type="match status" value="1"/>
</dbReference>
<evidence type="ECO:0000256" key="3">
    <source>
        <dbReference type="ARBA" id="ARBA00022741"/>
    </source>
</evidence>
<dbReference type="InterPro" id="IPR038718">
    <property type="entry name" value="SNF2-like_sf"/>
</dbReference>
<dbReference type="KEGG" id="pfy:PFICI_11262"/>
<protein>
    <submittedName>
        <fullName evidence="14">Uncharacterized protein</fullName>
    </submittedName>
</protein>
<dbReference type="InterPro" id="IPR050628">
    <property type="entry name" value="SNF2_RAD54_helicase_TF"/>
</dbReference>
<feature type="domain" description="RING-type" evidence="11">
    <location>
        <begin position="637"/>
        <end position="685"/>
    </location>
</feature>
<sequence>MNSPAAPTDVLTSVPTLKRPYPFDTDEHHLAGHPQSHNSSSDAPLRSQHVSAASNDMACFGSIIDVKVNPHNVVALKQFGSWRRSSVQSFAVIQEGAFLTLRHEQVKFGRLNKGLCRHLHDLVANNRLRFQVFISSKDLFAAMRSHNCETPDHLPAEINIYGSKLDAREIGRILSKLGIFLQWPQHGIGAIEYYNPQIMKIEGLPDRLPPGASQISTSDVHGALDEAGGISAKGQDTTTVDSILDSLSHRANIKEIATVPDIKSQLFDHQKEAIDFICGRETEHIDSELSLWQYNDKDADEPFYQHVLSGAKRPERSDARSGIIADEMGLGKSLVVIYTIASSLDRGEAFVAAEKKQRLSQPERKVASKATLIIAPSSLLIDNWVEELNKHTTNGALPFHRHIGSWRHKETRYLHERPIIFTTYATVAAEFRRGDNTLSRINWFRIVLDEAHDIRNRSTKQFQAVASIAALHRWCLTGTPIQNSLEDLGALISFLKVPILEQTPAFRKLITNPIESGSRSRFKNLKILLRAVCLRRTRQQCLDIPEPISKQRRLVLTQSEHSDYQDLLAQGRMEIDMAVSRRGKSNINSAFLESLLKLRLFCNNGRVNAVMQSGPTGLPTDPDEALIYLQQHGQDVCAYCSATIYFINEDPRNDGGIFITGCSHLLCHNCVPIHLSEKKKSCPTCISQPDSVSETTLPSVNMHIETRRRDINNGMGNTVPYPSKLQALLSDVIQDSQHKSIIFSSWKKTLNLVSQLFTTHGIRHEIIDGSVSLGKRLGVLKNFRSPSGANILLMTLGTGAVGLNLAVASRIYLLEPQWNPSIESQAIGRALRLGQTDQVIIIRYIMKNTIEESNVLFRQKRKLELAGGGFDQSEKLQAIRDIFGVDRNSTAG</sequence>
<evidence type="ECO:0000256" key="5">
    <source>
        <dbReference type="ARBA" id="ARBA00022801"/>
    </source>
</evidence>
<dbReference type="InterPro" id="IPR001650">
    <property type="entry name" value="Helicase_C-like"/>
</dbReference>
<dbReference type="InterPro" id="IPR000330">
    <property type="entry name" value="SNF2_N"/>
</dbReference>
<evidence type="ECO:0000256" key="9">
    <source>
        <dbReference type="PROSITE-ProRule" id="PRU00175"/>
    </source>
</evidence>
<dbReference type="OrthoDB" id="448448at2759"/>
<dbReference type="PROSITE" id="PS51192">
    <property type="entry name" value="HELICASE_ATP_BIND_1"/>
    <property type="match status" value="1"/>
</dbReference>
<dbReference type="SMART" id="SM00487">
    <property type="entry name" value="DEXDc"/>
    <property type="match status" value="1"/>
</dbReference>
<evidence type="ECO:0000256" key="7">
    <source>
        <dbReference type="ARBA" id="ARBA00022833"/>
    </source>
</evidence>
<evidence type="ECO:0000256" key="2">
    <source>
        <dbReference type="ARBA" id="ARBA00022723"/>
    </source>
</evidence>
<evidence type="ECO:0000259" key="12">
    <source>
        <dbReference type="PROSITE" id="PS51192"/>
    </source>
</evidence>
<dbReference type="STRING" id="1229662.W3WU33"/>
<evidence type="ECO:0000313" key="15">
    <source>
        <dbReference type="Proteomes" id="UP000030651"/>
    </source>
</evidence>
<dbReference type="InterPro" id="IPR001841">
    <property type="entry name" value="Znf_RING"/>
</dbReference>
<keyword evidence="8" id="KW-0067">ATP-binding</keyword>
<dbReference type="PANTHER" id="PTHR45626:SF52">
    <property type="entry name" value="SINGLE-STRANDED DNA-DEPENDENT ATPASE (EUROFUNG)"/>
    <property type="match status" value="1"/>
</dbReference>
<dbReference type="EMBL" id="KI912116">
    <property type="protein sequence ID" value="ETS77388.1"/>
    <property type="molecule type" value="Genomic_DNA"/>
</dbReference>
<keyword evidence="6" id="KW-0347">Helicase</keyword>
<dbReference type="Gene3D" id="3.40.50.10810">
    <property type="entry name" value="Tandem AAA-ATPase domain"/>
    <property type="match status" value="1"/>
</dbReference>
<dbReference type="CDD" id="cd18793">
    <property type="entry name" value="SF2_C_SNF"/>
    <property type="match status" value="1"/>
</dbReference>
<dbReference type="OMA" id="HIMEPSW"/>
<dbReference type="GO" id="GO:0008094">
    <property type="term" value="F:ATP-dependent activity, acting on DNA"/>
    <property type="evidence" value="ECO:0007669"/>
    <property type="project" value="TreeGrafter"/>
</dbReference>
<dbReference type="Pfam" id="PF00271">
    <property type="entry name" value="Helicase_C"/>
    <property type="match status" value="1"/>
</dbReference>
<dbReference type="GO" id="GO:0005524">
    <property type="term" value="F:ATP binding"/>
    <property type="evidence" value="ECO:0007669"/>
    <property type="project" value="UniProtKB-KW"/>
</dbReference>
<evidence type="ECO:0000256" key="4">
    <source>
        <dbReference type="ARBA" id="ARBA00022771"/>
    </source>
</evidence>
<evidence type="ECO:0000259" key="13">
    <source>
        <dbReference type="PROSITE" id="PS51194"/>
    </source>
</evidence>
<dbReference type="HOGENOM" id="CLU_000315_2_7_1"/>
<comment type="similarity">
    <text evidence="1">Belongs to the SNF2/RAD54 helicase family.</text>
</comment>
<feature type="domain" description="Helicase ATP-binding" evidence="12">
    <location>
        <begin position="313"/>
        <end position="498"/>
    </location>
</feature>
<dbReference type="PANTHER" id="PTHR45626">
    <property type="entry name" value="TRANSCRIPTION TERMINATION FACTOR 2-RELATED"/>
    <property type="match status" value="1"/>
</dbReference>
<dbReference type="PROSITE" id="PS00518">
    <property type="entry name" value="ZF_RING_1"/>
    <property type="match status" value="1"/>
</dbReference>
<reference evidence="15" key="1">
    <citation type="journal article" date="2015" name="BMC Genomics">
        <title>Genomic and transcriptomic analysis of the endophytic fungus Pestalotiopsis fici reveals its lifestyle and high potential for synthesis of natural products.</title>
        <authorList>
            <person name="Wang X."/>
            <person name="Zhang X."/>
            <person name="Liu L."/>
            <person name="Xiang M."/>
            <person name="Wang W."/>
            <person name="Sun X."/>
            <person name="Che Y."/>
            <person name="Guo L."/>
            <person name="Liu G."/>
            <person name="Guo L."/>
            <person name="Wang C."/>
            <person name="Yin W.B."/>
            <person name="Stadler M."/>
            <person name="Zhang X."/>
            <person name="Liu X."/>
        </authorList>
    </citation>
    <scope>NUCLEOTIDE SEQUENCE [LARGE SCALE GENOMIC DNA]</scope>
    <source>
        <strain evidence="15">W106-1 / CGMCC3.15140</strain>
    </source>
</reference>
<evidence type="ECO:0000313" key="14">
    <source>
        <dbReference type="EMBL" id="ETS77388.1"/>
    </source>
</evidence>
<dbReference type="eggNOG" id="KOG1001">
    <property type="taxonomic scope" value="Eukaryota"/>
</dbReference>
<dbReference type="Gene3D" id="3.30.40.10">
    <property type="entry name" value="Zinc/RING finger domain, C3HC4 (zinc finger)"/>
    <property type="match status" value="1"/>
</dbReference>
<dbReference type="Gene3D" id="3.40.50.300">
    <property type="entry name" value="P-loop containing nucleotide triphosphate hydrolases"/>
    <property type="match status" value="1"/>
</dbReference>
<keyword evidence="15" id="KW-1185">Reference proteome</keyword>
<evidence type="ECO:0000256" key="10">
    <source>
        <dbReference type="SAM" id="MobiDB-lite"/>
    </source>
</evidence>
<gene>
    <name evidence="14" type="ORF">PFICI_11262</name>
</gene>
<keyword evidence="3" id="KW-0547">Nucleotide-binding</keyword>
<dbReference type="SMART" id="SM00490">
    <property type="entry name" value="HELICc"/>
    <property type="match status" value="1"/>
</dbReference>
<dbReference type="PROSITE" id="PS51194">
    <property type="entry name" value="HELICASE_CTER"/>
    <property type="match status" value="1"/>
</dbReference>
<feature type="compositionally biased region" description="Polar residues" evidence="10">
    <location>
        <begin position="1"/>
        <end position="15"/>
    </location>
</feature>
<dbReference type="InterPro" id="IPR027417">
    <property type="entry name" value="P-loop_NTPase"/>
</dbReference>
<dbReference type="InterPro" id="IPR014001">
    <property type="entry name" value="Helicase_ATP-bd"/>
</dbReference>
<feature type="domain" description="Helicase C-terminal" evidence="13">
    <location>
        <begin position="724"/>
        <end position="883"/>
    </location>
</feature>
<dbReference type="GO" id="GO:0008270">
    <property type="term" value="F:zinc ion binding"/>
    <property type="evidence" value="ECO:0007669"/>
    <property type="project" value="UniProtKB-KW"/>
</dbReference>
<dbReference type="Pfam" id="PF00176">
    <property type="entry name" value="SNF2-rel_dom"/>
    <property type="match status" value="1"/>
</dbReference>
<dbReference type="GeneID" id="19276275"/>
<dbReference type="GO" id="GO:0005634">
    <property type="term" value="C:nucleus"/>
    <property type="evidence" value="ECO:0007669"/>
    <property type="project" value="TreeGrafter"/>
</dbReference>
<dbReference type="InterPro" id="IPR049730">
    <property type="entry name" value="SNF2/RAD54-like_C"/>
</dbReference>
<evidence type="ECO:0000256" key="6">
    <source>
        <dbReference type="ARBA" id="ARBA00022806"/>
    </source>
</evidence>
<keyword evidence="5" id="KW-0378">Hydrolase</keyword>
<evidence type="ECO:0000256" key="8">
    <source>
        <dbReference type="ARBA" id="ARBA00022840"/>
    </source>
</evidence>
<evidence type="ECO:0000259" key="11">
    <source>
        <dbReference type="PROSITE" id="PS50089"/>
    </source>
</evidence>
<name>W3WU33_PESFW</name>
<dbReference type="InterPro" id="IPR013083">
    <property type="entry name" value="Znf_RING/FYVE/PHD"/>
</dbReference>
<dbReference type="GO" id="GO:0004386">
    <property type="term" value="F:helicase activity"/>
    <property type="evidence" value="ECO:0007669"/>
    <property type="project" value="UniProtKB-KW"/>
</dbReference>
<dbReference type="InterPro" id="IPR017907">
    <property type="entry name" value="Znf_RING_CS"/>
</dbReference>
<accession>W3WU33</accession>
<dbReference type="GO" id="GO:0016787">
    <property type="term" value="F:hydrolase activity"/>
    <property type="evidence" value="ECO:0007669"/>
    <property type="project" value="UniProtKB-KW"/>
</dbReference>